<evidence type="ECO:0000313" key="2">
    <source>
        <dbReference type="EMBL" id="VTQ83784.1"/>
    </source>
</evidence>
<dbReference type="RefSeq" id="WP_138209222.1">
    <property type="nucleotide sequence ID" value="NZ_JBMFZJ010000003.1"/>
</dbReference>
<feature type="transmembrane region" description="Helical" evidence="1">
    <location>
        <begin position="48"/>
        <end position="69"/>
    </location>
</feature>
<dbReference type="EMBL" id="LR590481">
    <property type="protein sequence ID" value="VTQ83784.1"/>
    <property type="molecule type" value="Genomic_DNA"/>
</dbReference>
<keyword evidence="1" id="KW-0472">Membrane</keyword>
<organism evidence="2 3">
    <name type="scientific">Hathewaya histolytica</name>
    <name type="common">Clostridium histolyticum</name>
    <dbReference type="NCBI Taxonomy" id="1498"/>
    <lineage>
        <taxon>Bacteria</taxon>
        <taxon>Bacillati</taxon>
        <taxon>Bacillota</taxon>
        <taxon>Clostridia</taxon>
        <taxon>Eubacteriales</taxon>
        <taxon>Clostridiaceae</taxon>
        <taxon>Hathewaya</taxon>
    </lineage>
</organism>
<name>A0A4U9QY38_HATHI</name>
<reference evidence="2 3" key="1">
    <citation type="submission" date="2019-05" db="EMBL/GenBank/DDBJ databases">
        <authorList>
            <consortium name="Pathogen Informatics"/>
        </authorList>
    </citation>
    <scope>NUCLEOTIDE SEQUENCE [LARGE SCALE GENOMIC DNA]</scope>
    <source>
        <strain evidence="2 3">NCTC503</strain>
    </source>
</reference>
<dbReference type="OrthoDB" id="1931664at2"/>
<dbReference type="KEGG" id="hhw:NCTC503_00420"/>
<dbReference type="AlphaFoldDB" id="A0A4U9QY38"/>
<evidence type="ECO:0000256" key="1">
    <source>
        <dbReference type="SAM" id="Phobius"/>
    </source>
</evidence>
<proteinExistence type="predicted"/>
<feature type="transmembrane region" description="Helical" evidence="1">
    <location>
        <begin position="90"/>
        <end position="117"/>
    </location>
</feature>
<keyword evidence="3" id="KW-1185">Reference proteome</keyword>
<dbReference type="Proteomes" id="UP000308489">
    <property type="component" value="Chromosome 1"/>
</dbReference>
<keyword evidence="1" id="KW-0812">Transmembrane</keyword>
<protein>
    <submittedName>
        <fullName evidence="2">Uncharacterized protein</fullName>
    </submittedName>
</protein>
<accession>A0A4U9QY38</accession>
<keyword evidence="1" id="KW-1133">Transmembrane helix</keyword>
<feature type="transmembrane region" description="Helical" evidence="1">
    <location>
        <begin position="16"/>
        <end position="36"/>
    </location>
</feature>
<evidence type="ECO:0000313" key="3">
    <source>
        <dbReference type="Proteomes" id="UP000308489"/>
    </source>
</evidence>
<sequence>MGERMYDFFTCFKISLKVYIIPIIIGALIATIYGLSKGNFNYILVLHWIYAMGTYISCLGLFICAIAFMKPKYMSKLNHEKEWNKHFYKFGLIKVIGYVSGMMLIYSVLLDYIIYIIK</sequence>
<gene>
    <name evidence="2" type="ORF">NCTC503_00420</name>
</gene>